<proteinExistence type="predicted"/>
<keyword evidence="2" id="KW-1185">Reference proteome</keyword>
<evidence type="ECO:0000313" key="1">
    <source>
        <dbReference type="EMBL" id="VDI21562.1"/>
    </source>
</evidence>
<evidence type="ECO:0008006" key="3">
    <source>
        <dbReference type="Google" id="ProtNLM"/>
    </source>
</evidence>
<accession>A0A8B6DKC4</accession>
<dbReference type="OrthoDB" id="6062891at2759"/>
<organism evidence="1 2">
    <name type="scientific">Mytilus galloprovincialis</name>
    <name type="common">Mediterranean mussel</name>
    <dbReference type="NCBI Taxonomy" id="29158"/>
    <lineage>
        <taxon>Eukaryota</taxon>
        <taxon>Metazoa</taxon>
        <taxon>Spiralia</taxon>
        <taxon>Lophotrochozoa</taxon>
        <taxon>Mollusca</taxon>
        <taxon>Bivalvia</taxon>
        <taxon>Autobranchia</taxon>
        <taxon>Pteriomorphia</taxon>
        <taxon>Mytilida</taxon>
        <taxon>Mytiloidea</taxon>
        <taxon>Mytilidae</taxon>
        <taxon>Mytilinae</taxon>
        <taxon>Mytilus</taxon>
    </lineage>
</organism>
<evidence type="ECO:0000313" key="2">
    <source>
        <dbReference type="Proteomes" id="UP000596742"/>
    </source>
</evidence>
<protein>
    <recommendedName>
        <fullName evidence="3">Hexosyltransferase</fullName>
    </recommendedName>
</protein>
<dbReference type="Proteomes" id="UP000596742">
    <property type="component" value="Unassembled WGS sequence"/>
</dbReference>
<comment type="caution">
    <text evidence="1">The sequence shown here is derived from an EMBL/GenBank/DDBJ whole genome shotgun (WGS) entry which is preliminary data.</text>
</comment>
<name>A0A8B6DKC4_MYTGA</name>
<gene>
    <name evidence="1" type="ORF">MGAL_10B000934</name>
</gene>
<dbReference type="AlphaFoldDB" id="A0A8B6DKC4"/>
<dbReference type="EMBL" id="UYJE01003689">
    <property type="protein sequence ID" value="VDI21562.1"/>
    <property type="molecule type" value="Genomic_DNA"/>
</dbReference>
<reference evidence="1" key="1">
    <citation type="submission" date="2018-11" db="EMBL/GenBank/DDBJ databases">
        <authorList>
            <person name="Alioto T."/>
            <person name="Alioto T."/>
        </authorList>
    </citation>
    <scope>NUCLEOTIDE SEQUENCE</scope>
</reference>
<sequence>MYIWWKYVHTVYPDALLGARIDDDAFLCVPQVFHRLDSIKSSNLYYGWRHGKSRQINRDNRVDEMFLFLGRDLMSRISNRNYCGLAKCKKKDDLIDTDFGGTSLAEWLSIYSDKVNFISDINRIVHFGEISHAINKKYLKPGFCRRQLAFHKSTYEMMELLQSYNDFAFMEKSKVKQSI</sequence>